<accession>A0A822F792</accession>
<evidence type="ECO:0000313" key="3">
    <source>
        <dbReference type="Proteomes" id="UP000663848"/>
    </source>
</evidence>
<evidence type="ECO:0000313" key="2">
    <source>
        <dbReference type="EMBL" id="CAF5120130.1"/>
    </source>
</evidence>
<evidence type="ECO:0000256" key="1">
    <source>
        <dbReference type="SAM" id="MobiDB-lite"/>
    </source>
</evidence>
<protein>
    <submittedName>
        <fullName evidence="2">Uncharacterized protein</fullName>
    </submittedName>
</protein>
<comment type="caution">
    <text evidence="2">The sequence shown here is derived from an EMBL/GenBank/DDBJ whole genome shotgun (WGS) entry which is preliminary data.</text>
</comment>
<dbReference type="AlphaFoldDB" id="A0A822F792"/>
<reference evidence="2" key="1">
    <citation type="submission" date="2021-02" db="EMBL/GenBank/DDBJ databases">
        <authorList>
            <person name="Nowell W R."/>
        </authorList>
    </citation>
    <scope>NUCLEOTIDE SEQUENCE</scope>
</reference>
<dbReference type="EMBL" id="CAJOBR010079651">
    <property type="protein sequence ID" value="CAF5120130.1"/>
    <property type="molecule type" value="Genomic_DNA"/>
</dbReference>
<organism evidence="2 3">
    <name type="scientific">Rotaria socialis</name>
    <dbReference type="NCBI Taxonomy" id="392032"/>
    <lineage>
        <taxon>Eukaryota</taxon>
        <taxon>Metazoa</taxon>
        <taxon>Spiralia</taxon>
        <taxon>Gnathifera</taxon>
        <taxon>Rotifera</taxon>
        <taxon>Eurotatoria</taxon>
        <taxon>Bdelloidea</taxon>
        <taxon>Philodinida</taxon>
        <taxon>Philodinidae</taxon>
        <taxon>Rotaria</taxon>
    </lineage>
</organism>
<feature type="non-terminal residue" evidence="2">
    <location>
        <position position="49"/>
    </location>
</feature>
<gene>
    <name evidence="2" type="ORF">QYT958_LOCUS46004</name>
</gene>
<proteinExistence type="predicted"/>
<sequence>MNHTQPSPQMPAPHFMPTVYNNDQQVKTNAFGPPPTSFVGMPTLPTNIA</sequence>
<name>A0A822F792_9BILA</name>
<feature type="region of interest" description="Disordered" evidence="1">
    <location>
        <begin position="25"/>
        <end position="49"/>
    </location>
</feature>
<dbReference type="Proteomes" id="UP000663848">
    <property type="component" value="Unassembled WGS sequence"/>
</dbReference>